<keyword evidence="3" id="KW-1185">Reference proteome</keyword>
<organism evidence="2 3">
    <name type="scientific">Paenarthrobacter ilicis</name>
    <dbReference type="NCBI Taxonomy" id="43665"/>
    <lineage>
        <taxon>Bacteria</taxon>
        <taxon>Bacillati</taxon>
        <taxon>Actinomycetota</taxon>
        <taxon>Actinomycetes</taxon>
        <taxon>Micrococcales</taxon>
        <taxon>Micrococcaceae</taxon>
        <taxon>Paenarthrobacter</taxon>
    </lineage>
</organism>
<dbReference type="EMBL" id="JAAOZD010000004">
    <property type="protein sequence ID" value="NIJ02073.1"/>
    <property type="molecule type" value="Genomic_DNA"/>
</dbReference>
<sequence length="44" mass="4899">MSAKLRGNANVKKTGKTVLEKRAQKRAKAESADGIFSKPRKNQR</sequence>
<accession>A0ABX0TKT7</accession>
<dbReference type="RefSeq" id="WP_275588128.1">
    <property type="nucleotide sequence ID" value="NZ_BAAAVO010000001.1"/>
</dbReference>
<feature type="compositionally biased region" description="Basic and acidic residues" evidence="1">
    <location>
        <begin position="18"/>
        <end position="31"/>
    </location>
</feature>
<evidence type="ECO:0000256" key="1">
    <source>
        <dbReference type="SAM" id="MobiDB-lite"/>
    </source>
</evidence>
<evidence type="ECO:0000313" key="2">
    <source>
        <dbReference type="EMBL" id="NIJ02073.1"/>
    </source>
</evidence>
<proteinExistence type="predicted"/>
<dbReference type="Proteomes" id="UP000802392">
    <property type="component" value="Unassembled WGS sequence"/>
</dbReference>
<comment type="caution">
    <text evidence="2">The sequence shown here is derived from an EMBL/GenBank/DDBJ whole genome shotgun (WGS) entry which is preliminary data.</text>
</comment>
<feature type="region of interest" description="Disordered" evidence="1">
    <location>
        <begin position="1"/>
        <end position="44"/>
    </location>
</feature>
<gene>
    <name evidence="2" type="ORF">FHR86_002405</name>
</gene>
<name>A0ABX0TKT7_9MICC</name>
<protein>
    <submittedName>
        <fullName evidence="2">Uncharacterized protein</fullName>
    </submittedName>
</protein>
<reference evidence="2 3" key="1">
    <citation type="submission" date="2020-03" db="EMBL/GenBank/DDBJ databases">
        <title>Genomic Encyclopedia of Type Strains, Phase III (KMG-III): the genomes of soil and plant-associated and newly described type strains.</title>
        <authorList>
            <person name="Whitman W."/>
        </authorList>
    </citation>
    <scope>NUCLEOTIDE SEQUENCE [LARGE SCALE GENOMIC DNA]</scope>
    <source>
        <strain evidence="2 3">CECT 4207</strain>
    </source>
</reference>
<evidence type="ECO:0000313" key="3">
    <source>
        <dbReference type="Proteomes" id="UP000802392"/>
    </source>
</evidence>